<dbReference type="PANTHER" id="PTHR35317:SF31">
    <property type="entry name" value="DUF4219 DOMAIN-CONTAINING PROTEIN"/>
    <property type="match status" value="1"/>
</dbReference>
<name>A0A061FQ85_THECC</name>
<dbReference type="Proteomes" id="UP000026915">
    <property type="component" value="Chromosome 10"/>
</dbReference>
<dbReference type="InParanoid" id="A0A061FQ85"/>
<dbReference type="OMA" id="ATEIWSS"/>
<organism evidence="1 2">
    <name type="scientific">Theobroma cacao</name>
    <name type="common">Cacao</name>
    <name type="synonym">Cocoa</name>
    <dbReference type="NCBI Taxonomy" id="3641"/>
    <lineage>
        <taxon>Eukaryota</taxon>
        <taxon>Viridiplantae</taxon>
        <taxon>Streptophyta</taxon>
        <taxon>Embryophyta</taxon>
        <taxon>Tracheophyta</taxon>
        <taxon>Spermatophyta</taxon>
        <taxon>Magnoliopsida</taxon>
        <taxon>eudicotyledons</taxon>
        <taxon>Gunneridae</taxon>
        <taxon>Pentapetalae</taxon>
        <taxon>rosids</taxon>
        <taxon>malvids</taxon>
        <taxon>Malvales</taxon>
        <taxon>Malvaceae</taxon>
        <taxon>Byttnerioideae</taxon>
        <taxon>Theobroma</taxon>
    </lineage>
</organism>
<dbReference type="HOGENOM" id="CLU_021137_2_1_1"/>
<dbReference type="Gramene" id="EOY19206">
    <property type="protein sequence ID" value="EOY19206"/>
    <property type="gene ID" value="TCM_044162"/>
</dbReference>
<sequence length="223" mass="25977">MVSELLFVAAAGFNTSAPPVLTGENYVIWSVKIRSYLKAYCLREVVETSEDLIQHHANPTLAQIRQFEEDKAKRYKALSSLHSAISDEIFFRIMHLDSPKEVWDHLKDEFFGSDRTRHIQSLNLSRQFEMLRMEDDENIKEFFRRMMSIVNQLRLLGKAVTEEKLVHKILVSLLEKYESKISSLEDSRDITQMTMKELVNILEGLKQRRVFRQRGVVDSALVA</sequence>
<evidence type="ECO:0000313" key="2">
    <source>
        <dbReference type="Proteomes" id="UP000026915"/>
    </source>
</evidence>
<keyword evidence="2" id="KW-1185">Reference proteome</keyword>
<reference evidence="1 2" key="1">
    <citation type="journal article" date="2013" name="Genome Biol.">
        <title>The genome sequence of the most widely cultivated cacao type and its use to identify candidate genes regulating pod color.</title>
        <authorList>
            <person name="Motamayor J.C."/>
            <person name="Mockaitis K."/>
            <person name="Schmutz J."/>
            <person name="Haiminen N."/>
            <person name="Iii D.L."/>
            <person name="Cornejo O."/>
            <person name="Findley S.D."/>
            <person name="Zheng P."/>
            <person name="Utro F."/>
            <person name="Royaert S."/>
            <person name="Saski C."/>
            <person name="Jenkins J."/>
            <person name="Podicheti R."/>
            <person name="Zhao M."/>
            <person name="Scheffler B.E."/>
            <person name="Stack J.C."/>
            <person name="Feltus F.A."/>
            <person name="Mustiga G.M."/>
            <person name="Amores F."/>
            <person name="Phillips W."/>
            <person name="Marelli J.P."/>
            <person name="May G.D."/>
            <person name="Shapiro H."/>
            <person name="Ma J."/>
            <person name="Bustamante C.D."/>
            <person name="Schnell R.J."/>
            <person name="Main D."/>
            <person name="Gilbert D."/>
            <person name="Parida L."/>
            <person name="Kuhn D.N."/>
        </authorList>
    </citation>
    <scope>NUCLEOTIDE SEQUENCE [LARGE SCALE GENOMIC DNA]</scope>
    <source>
        <strain evidence="2">cv. Matina 1-6</strain>
    </source>
</reference>
<gene>
    <name evidence="1" type="ORF">TCM_044162</name>
</gene>
<dbReference type="EMBL" id="CM001888">
    <property type="protein sequence ID" value="EOY19206.1"/>
    <property type="molecule type" value="Genomic_DNA"/>
</dbReference>
<evidence type="ECO:0000313" key="1">
    <source>
        <dbReference type="EMBL" id="EOY19206.1"/>
    </source>
</evidence>
<dbReference type="Pfam" id="PF14223">
    <property type="entry name" value="Retrotran_gag_2"/>
    <property type="match status" value="1"/>
</dbReference>
<dbReference type="AlphaFoldDB" id="A0A061FQ85"/>
<dbReference type="eggNOG" id="KOG0017">
    <property type="taxonomic scope" value="Eukaryota"/>
</dbReference>
<proteinExistence type="predicted"/>
<accession>A0A061FQ85</accession>
<evidence type="ECO:0008006" key="3">
    <source>
        <dbReference type="Google" id="ProtNLM"/>
    </source>
</evidence>
<dbReference type="PANTHER" id="PTHR35317">
    <property type="entry name" value="OS04G0629600 PROTEIN"/>
    <property type="match status" value="1"/>
</dbReference>
<protein>
    <recommendedName>
        <fullName evidence="3">DUF4219 domain-containing protein</fullName>
    </recommendedName>
</protein>